<evidence type="ECO:0000313" key="2">
    <source>
        <dbReference type="EMBL" id="AIW62514.1"/>
    </source>
</evidence>
<dbReference type="AlphaFoldDB" id="A0A0A0V6F4"/>
<protein>
    <submittedName>
        <fullName evidence="2">Venom peptide U19-SYTX-Sth1b</fullName>
    </submittedName>
</protein>
<accession>A0A0A0V6F4</accession>
<name>A0A0A0V6F4_SCYTH</name>
<feature type="signal peptide" evidence="1">
    <location>
        <begin position="1"/>
        <end position="22"/>
    </location>
</feature>
<keyword evidence="1" id="KW-0732">Signal</keyword>
<reference evidence="2" key="1">
    <citation type="submission" date="2013-11" db="EMBL/GenBank/DDBJ databases">
        <authorList>
            <person name="Thropp P.A."/>
            <person name="Correa S.M."/>
            <person name="Garb J.E."/>
            <person name="Binford G.J."/>
        </authorList>
    </citation>
    <scope>NUCLEOTIDE SEQUENCE</scope>
    <source>
        <tissue evidence="2">Venom gland</tissue>
    </source>
</reference>
<feature type="chain" id="PRO_5001970746" evidence="1">
    <location>
        <begin position="23"/>
        <end position="121"/>
    </location>
</feature>
<organism evidence="2">
    <name type="scientific">Scytodes thoracica</name>
    <name type="common">Spitting spider</name>
    <name type="synonym">Aranea thoracica</name>
    <dbReference type="NCBI Taxonomy" id="1112478"/>
    <lineage>
        <taxon>Eukaryota</taxon>
        <taxon>Metazoa</taxon>
        <taxon>Ecdysozoa</taxon>
        <taxon>Arthropoda</taxon>
        <taxon>Chelicerata</taxon>
        <taxon>Arachnida</taxon>
        <taxon>Araneae</taxon>
        <taxon>Araneomorphae</taxon>
        <taxon>Haplogynae</taxon>
        <taxon>Scytodoidea</taxon>
        <taxon>Scytodidae</taxon>
        <taxon>Scytodes</taxon>
    </lineage>
</organism>
<proteinExistence type="evidence at transcript level"/>
<sequence>MDSKVAILMVLVVAFIARGTYANPSQNDFLRYLQGKSEIERDDEPTECFQRGHWCDSYGADYCCECCDLNDTCVACKSGCKRSGYKGCHSGAECCSGVCTRTLESDPYKYCVYRGHPGLGR</sequence>
<reference evidence="2" key="2">
    <citation type="journal article" date="2014" name="J. Proteome Res.">
        <title>Spit and venom from scytodes spiders: a diverse and distinct cocktail.</title>
        <authorList>
            <person name="Zobel-Thropp P.A."/>
            <person name="Correa S.M."/>
            <person name="Garb J.E."/>
            <person name="Binford G.J."/>
        </authorList>
    </citation>
    <scope>NUCLEOTIDE SEQUENCE</scope>
    <source>
        <tissue evidence="2">Venom gland</tissue>
    </source>
</reference>
<evidence type="ECO:0000256" key="1">
    <source>
        <dbReference type="SAM" id="SignalP"/>
    </source>
</evidence>
<dbReference type="EMBL" id="KF860563">
    <property type="protein sequence ID" value="AIW62514.1"/>
    <property type="molecule type" value="mRNA"/>
</dbReference>